<accession>A0A9X9PYT7</accession>
<name>A0A9X9PYT7_GULGU</name>
<evidence type="ECO:0000313" key="2">
    <source>
        <dbReference type="EMBL" id="VCW78136.1"/>
    </source>
</evidence>
<feature type="non-terminal residue" evidence="2">
    <location>
        <position position="1"/>
    </location>
</feature>
<dbReference type="Proteomes" id="UP000269945">
    <property type="component" value="Unassembled WGS sequence"/>
</dbReference>
<proteinExistence type="predicted"/>
<protein>
    <submittedName>
        <fullName evidence="2">Uncharacterized protein</fullName>
    </submittedName>
</protein>
<dbReference type="AlphaFoldDB" id="A0A9X9PYT7"/>
<evidence type="ECO:0000256" key="1">
    <source>
        <dbReference type="SAM" id="MobiDB-lite"/>
    </source>
</evidence>
<feature type="region of interest" description="Disordered" evidence="1">
    <location>
        <begin position="91"/>
        <end position="130"/>
    </location>
</feature>
<dbReference type="EMBL" id="CYRY02009942">
    <property type="protein sequence ID" value="VCW78136.1"/>
    <property type="molecule type" value="Genomic_DNA"/>
</dbReference>
<keyword evidence="3" id="KW-1185">Reference proteome</keyword>
<organism evidence="2 3">
    <name type="scientific">Gulo gulo</name>
    <name type="common">Wolverine</name>
    <name type="synonym">Gluton</name>
    <dbReference type="NCBI Taxonomy" id="48420"/>
    <lineage>
        <taxon>Eukaryota</taxon>
        <taxon>Metazoa</taxon>
        <taxon>Chordata</taxon>
        <taxon>Craniata</taxon>
        <taxon>Vertebrata</taxon>
        <taxon>Euteleostomi</taxon>
        <taxon>Mammalia</taxon>
        <taxon>Eutheria</taxon>
        <taxon>Laurasiatheria</taxon>
        <taxon>Carnivora</taxon>
        <taxon>Caniformia</taxon>
        <taxon>Musteloidea</taxon>
        <taxon>Mustelidae</taxon>
        <taxon>Guloninae</taxon>
        <taxon>Gulo</taxon>
    </lineage>
</organism>
<reference evidence="2 3" key="1">
    <citation type="submission" date="2018-10" db="EMBL/GenBank/DDBJ databases">
        <authorList>
            <person name="Ekblom R."/>
            <person name="Jareborg N."/>
        </authorList>
    </citation>
    <scope>NUCLEOTIDE SEQUENCE [LARGE SCALE GENOMIC DNA]</scope>
    <source>
        <tissue evidence="2">Muscle</tissue>
    </source>
</reference>
<feature type="non-terminal residue" evidence="2">
    <location>
        <position position="130"/>
    </location>
</feature>
<comment type="caution">
    <text evidence="2">The sequence shown here is derived from an EMBL/GenBank/DDBJ whole genome shotgun (WGS) entry which is preliminary data.</text>
</comment>
<evidence type="ECO:0000313" key="3">
    <source>
        <dbReference type="Proteomes" id="UP000269945"/>
    </source>
</evidence>
<sequence>DSDQAVEGRSSRGSHFSHEIQMPVLCGCFRNPPTGNKARFQNPHQRRPPERYGTVSGSVACGLPGFIGPFLVASVGPFGLSSQHRLQIPADRASHTCHLPREPLPSRLSAGHLEPSQQLQPDRTGGRAAG</sequence>
<gene>
    <name evidence="2" type="ORF">BN2614_LOCUS3</name>
</gene>